<protein>
    <submittedName>
        <fullName evidence="1">Uncharacterized protein</fullName>
    </submittedName>
</protein>
<keyword evidence="2" id="KW-1185">Reference proteome</keyword>
<name>A0A310SET8_9HYME</name>
<reference evidence="1 2" key="1">
    <citation type="submission" date="2015-07" db="EMBL/GenBank/DDBJ databases">
        <title>The genome of Eufriesea mexicana.</title>
        <authorList>
            <person name="Pan H."/>
            <person name="Kapheim K."/>
        </authorList>
    </citation>
    <scope>NUCLEOTIDE SEQUENCE [LARGE SCALE GENOMIC DNA]</scope>
    <source>
        <strain evidence="1">0111107269</strain>
        <tissue evidence="1">Whole body</tissue>
    </source>
</reference>
<sequence>MGRERSDGHTNDGISEGVLRIIFSCIRPVDWVSTGVGRSSVKGLGQDYIRSMTMILTSRLEYSGFWNAKGFGSQSRRISEHPWNSEKMSAQNVNILLPSGYLNYPISFLELEMIS</sequence>
<gene>
    <name evidence="1" type="ORF">WN48_04042</name>
</gene>
<evidence type="ECO:0000313" key="2">
    <source>
        <dbReference type="Proteomes" id="UP000250275"/>
    </source>
</evidence>
<organism evidence="1 2">
    <name type="scientific">Eufriesea mexicana</name>
    <dbReference type="NCBI Taxonomy" id="516756"/>
    <lineage>
        <taxon>Eukaryota</taxon>
        <taxon>Metazoa</taxon>
        <taxon>Ecdysozoa</taxon>
        <taxon>Arthropoda</taxon>
        <taxon>Hexapoda</taxon>
        <taxon>Insecta</taxon>
        <taxon>Pterygota</taxon>
        <taxon>Neoptera</taxon>
        <taxon>Endopterygota</taxon>
        <taxon>Hymenoptera</taxon>
        <taxon>Apocrita</taxon>
        <taxon>Aculeata</taxon>
        <taxon>Apoidea</taxon>
        <taxon>Anthophila</taxon>
        <taxon>Apidae</taxon>
        <taxon>Eufriesea</taxon>
    </lineage>
</organism>
<proteinExistence type="predicted"/>
<accession>A0A310SET8</accession>
<dbReference type="EMBL" id="KQ762237">
    <property type="protein sequence ID" value="OAD56008.1"/>
    <property type="molecule type" value="Genomic_DNA"/>
</dbReference>
<dbReference type="Proteomes" id="UP000250275">
    <property type="component" value="Unassembled WGS sequence"/>
</dbReference>
<dbReference type="AlphaFoldDB" id="A0A310SET8"/>
<evidence type="ECO:0000313" key="1">
    <source>
        <dbReference type="EMBL" id="OAD56008.1"/>
    </source>
</evidence>